<organism evidence="1 2">
    <name type="scientific">Alkalicoccus halolimnae</name>
    <dbReference type="NCBI Taxonomy" id="1667239"/>
    <lineage>
        <taxon>Bacteria</taxon>
        <taxon>Bacillati</taxon>
        <taxon>Bacillota</taxon>
        <taxon>Bacilli</taxon>
        <taxon>Bacillales</taxon>
        <taxon>Bacillaceae</taxon>
        <taxon>Alkalicoccus</taxon>
    </lineage>
</organism>
<accession>A0A5C7F637</accession>
<reference evidence="1 2" key="1">
    <citation type="submission" date="2024-01" db="EMBL/GenBank/DDBJ databases">
        <title>Complete Genome Sequence of Alkalicoccus halolimnae BZ-SZ-XJ29T, a Moderately Halophilic Bacterium Isolated from a Salt Lake.</title>
        <authorList>
            <person name="Zhao B."/>
        </authorList>
    </citation>
    <scope>NUCLEOTIDE SEQUENCE [LARGE SCALE GENOMIC DNA]</scope>
    <source>
        <strain evidence="1 2">BZ-SZ-XJ29</strain>
    </source>
</reference>
<sequence>MTMKERVQQYAETVQADPEFYESSRRAKYQFALQVENETCLFHVEASSLHVKEEGWNDSWDFTIQTDELAWSRFMEKMPPPNFQHLLPFVLKVEGTALTGNRMIAMQHIRSLNRIFQVLRECDSP</sequence>
<dbReference type="EMBL" id="CP144914">
    <property type="protein sequence ID" value="WWD79701.1"/>
    <property type="molecule type" value="Genomic_DNA"/>
</dbReference>
<dbReference type="KEGG" id="ahal:FTX54_015085"/>
<dbReference type="Proteomes" id="UP000321816">
    <property type="component" value="Chromosome"/>
</dbReference>
<keyword evidence="2" id="KW-1185">Reference proteome</keyword>
<dbReference type="RefSeq" id="WP_147803636.1">
    <property type="nucleotide sequence ID" value="NZ_CP144914.1"/>
</dbReference>
<name>A0A5C7F637_9BACI</name>
<evidence type="ECO:0000313" key="2">
    <source>
        <dbReference type="Proteomes" id="UP000321816"/>
    </source>
</evidence>
<dbReference type="OrthoDB" id="2853714at2"/>
<evidence type="ECO:0008006" key="3">
    <source>
        <dbReference type="Google" id="ProtNLM"/>
    </source>
</evidence>
<proteinExistence type="predicted"/>
<dbReference type="AlphaFoldDB" id="A0A5C7F637"/>
<protein>
    <recommendedName>
        <fullName evidence="3">SCP2 domain-containing protein</fullName>
    </recommendedName>
</protein>
<evidence type="ECO:0000313" key="1">
    <source>
        <dbReference type="EMBL" id="WWD79701.1"/>
    </source>
</evidence>
<gene>
    <name evidence="1" type="ORF">FTX54_015085</name>
</gene>